<dbReference type="NCBIfam" id="NF046004">
    <property type="entry name" value="ICE_Mbov_0401"/>
    <property type="match status" value="1"/>
</dbReference>
<protein>
    <recommendedName>
        <fullName evidence="3">Transposase</fullName>
    </recommendedName>
</protein>
<accession>A0A2K8NX68</accession>
<dbReference type="Proteomes" id="UP000231896">
    <property type="component" value="Chromosome"/>
</dbReference>
<evidence type="ECO:0000313" key="2">
    <source>
        <dbReference type="Proteomes" id="UP000231896"/>
    </source>
</evidence>
<keyword evidence="2" id="KW-1185">Reference proteome</keyword>
<dbReference type="AlphaFoldDB" id="A0A2K8NX68"/>
<gene>
    <name evidence="1" type="ORF">EMELA_v1c08500</name>
</gene>
<dbReference type="RefSeq" id="WP_100608985.1">
    <property type="nucleotide sequence ID" value="NZ_CP024964.1"/>
</dbReference>
<evidence type="ECO:0008006" key="3">
    <source>
        <dbReference type="Google" id="ProtNLM"/>
    </source>
</evidence>
<dbReference type="EMBL" id="CP024964">
    <property type="protein sequence ID" value="ATZ18334.1"/>
    <property type="molecule type" value="Genomic_DNA"/>
</dbReference>
<proteinExistence type="predicted"/>
<dbReference type="OrthoDB" id="390170at2"/>
<name>A0A2K8NX68_9MOLU</name>
<reference evidence="1 2" key="1">
    <citation type="submission" date="2017-11" db="EMBL/GenBank/DDBJ databases">
        <title>Genome sequence of Entomoplasma melaleucae M1 (ATCC 49191).</title>
        <authorList>
            <person name="Lo W.-S."/>
            <person name="Gasparich G.E."/>
            <person name="Kuo C.-H."/>
        </authorList>
    </citation>
    <scope>NUCLEOTIDE SEQUENCE [LARGE SCALE GENOMIC DNA]</scope>
    <source>
        <strain evidence="1 2">M1</strain>
    </source>
</reference>
<organism evidence="1 2">
    <name type="scientific">Mesoplasma melaleucae</name>
    <dbReference type="NCBI Taxonomy" id="81459"/>
    <lineage>
        <taxon>Bacteria</taxon>
        <taxon>Bacillati</taxon>
        <taxon>Mycoplasmatota</taxon>
        <taxon>Mollicutes</taxon>
        <taxon>Entomoplasmatales</taxon>
        <taxon>Entomoplasmataceae</taxon>
        <taxon>Mesoplasma</taxon>
    </lineage>
</organism>
<dbReference type="KEGG" id="eml:EMELA_v1c08500"/>
<sequence length="467" mass="55500">MKVINQIEVFDELKDLHLNLLIENMLEKIQELDLEIKNSDWRKAEGYYVNGYSKRTIIFSEGVMTLKRTKYKIWNSIEKKWNTKHLVDDYIQLEKYQRISYEYIDKILNQVSDGIKYKDIINCYPKARIDKSTISRIIKKMDIENLSEISSDLDYEISSDADKYDYVYVSTDDAFLKLKEFDKEEAKMKAKKHRVRLAVLYLGVSDKKNDRNSKLVHKRIIYQIDKQKTRLPSSAKFAELVKEKIKEFYDDKERQIIVCGDKHDYIKKVADELNAKIVLDFFHLKAKIRRGLPFTKWNNPAGLNQLCNLIMEDIKTYPFVAIDKLKILTHSANDNKKVLLKEAIRYIKNNLDGIFAYQEDWYNGCYTESNVYHFIKSISNGKSYAVKTFKNLIALRAGRINCLNAFEIWKHEKNIKIELNAFENKHHQWRMLRNKDFRNAARNGHIASINSKFSRYIDIFKQYKMYK</sequence>
<evidence type="ECO:0000313" key="1">
    <source>
        <dbReference type="EMBL" id="ATZ18334.1"/>
    </source>
</evidence>